<dbReference type="GO" id="GO:0003697">
    <property type="term" value="F:single-stranded DNA binding"/>
    <property type="evidence" value="ECO:0007669"/>
    <property type="project" value="InterPro"/>
</dbReference>
<dbReference type="InterPro" id="IPR000424">
    <property type="entry name" value="Primosome_PriB/ssb"/>
</dbReference>
<accession>A0A6M3LJL5</accession>
<dbReference type="InterPro" id="IPR012340">
    <property type="entry name" value="NA-bd_OB-fold"/>
</dbReference>
<dbReference type="CDD" id="cd04496">
    <property type="entry name" value="SSB_OBF"/>
    <property type="match status" value="1"/>
</dbReference>
<dbReference type="EMBL" id="MT143122">
    <property type="protein sequence ID" value="QJA93105.1"/>
    <property type="molecule type" value="Genomic_DNA"/>
</dbReference>
<dbReference type="PANTHER" id="PTHR10302:SF27">
    <property type="entry name" value="SINGLE-STRANDED DNA-BINDING PROTEIN"/>
    <property type="match status" value="1"/>
</dbReference>
<dbReference type="InterPro" id="IPR011344">
    <property type="entry name" value="ssDNA-bd"/>
</dbReference>
<evidence type="ECO:0000256" key="1">
    <source>
        <dbReference type="ARBA" id="ARBA00023125"/>
    </source>
</evidence>
<proteinExistence type="inferred from homology"/>
<evidence type="ECO:0000313" key="2">
    <source>
        <dbReference type="EMBL" id="QJA93105.1"/>
    </source>
</evidence>
<keyword evidence="1 2" id="KW-0238">DNA-binding</keyword>
<protein>
    <submittedName>
        <fullName evidence="2">Putative single-stranded DNA-binding protein</fullName>
    </submittedName>
</protein>
<organism evidence="2">
    <name type="scientific">viral metagenome</name>
    <dbReference type="NCBI Taxonomy" id="1070528"/>
    <lineage>
        <taxon>unclassified sequences</taxon>
        <taxon>metagenomes</taxon>
        <taxon>organismal metagenomes</taxon>
    </lineage>
</organism>
<reference evidence="2" key="1">
    <citation type="submission" date="2020-03" db="EMBL/GenBank/DDBJ databases">
        <title>The deep terrestrial virosphere.</title>
        <authorList>
            <person name="Holmfeldt K."/>
            <person name="Nilsson E."/>
            <person name="Simone D."/>
            <person name="Lopez-Fernandez M."/>
            <person name="Wu X."/>
            <person name="de Brujin I."/>
            <person name="Lundin D."/>
            <person name="Andersson A."/>
            <person name="Bertilsson S."/>
            <person name="Dopson M."/>
        </authorList>
    </citation>
    <scope>NUCLEOTIDE SEQUENCE</scope>
    <source>
        <strain evidence="2">MM415B04365</strain>
    </source>
</reference>
<dbReference type="Gene3D" id="2.40.50.140">
    <property type="entry name" value="Nucleic acid-binding proteins"/>
    <property type="match status" value="1"/>
</dbReference>
<dbReference type="NCBIfam" id="TIGR00621">
    <property type="entry name" value="ssb"/>
    <property type="match status" value="1"/>
</dbReference>
<dbReference type="HAMAP" id="MF_00984">
    <property type="entry name" value="SSB"/>
    <property type="match status" value="1"/>
</dbReference>
<dbReference type="Pfam" id="PF00436">
    <property type="entry name" value="SSB"/>
    <property type="match status" value="1"/>
</dbReference>
<dbReference type="AlphaFoldDB" id="A0A6M3LJL5"/>
<dbReference type="SUPFAM" id="SSF50249">
    <property type="entry name" value="Nucleic acid-binding proteins"/>
    <property type="match status" value="1"/>
</dbReference>
<dbReference type="GO" id="GO:0009295">
    <property type="term" value="C:nucleoid"/>
    <property type="evidence" value="ECO:0007669"/>
    <property type="project" value="TreeGrafter"/>
</dbReference>
<dbReference type="PROSITE" id="PS50935">
    <property type="entry name" value="SSB"/>
    <property type="match status" value="1"/>
</dbReference>
<name>A0A6M3LJL5_9ZZZZ</name>
<dbReference type="GO" id="GO:0006260">
    <property type="term" value="P:DNA replication"/>
    <property type="evidence" value="ECO:0007669"/>
    <property type="project" value="InterPro"/>
</dbReference>
<dbReference type="PANTHER" id="PTHR10302">
    <property type="entry name" value="SINGLE-STRANDED DNA-BINDING PROTEIN"/>
    <property type="match status" value="1"/>
</dbReference>
<sequence>MASLNRVMLIGNVGSEPEMRFTSSGNAVANFSVAVNDKVGEDEHTEWFKVVAWKKLAEICNQYLSKGRQVYVEGRLQTQKWDSEDGQTHYKTEVVANRVLFLGKRDEQEQSDEPTEDSEITF</sequence>
<dbReference type="PIRSF" id="PIRSF002070">
    <property type="entry name" value="SSB"/>
    <property type="match status" value="1"/>
</dbReference>
<gene>
    <name evidence="2" type="ORF">MM415B04365_0015</name>
</gene>